<evidence type="ECO:0000256" key="3">
    <source>
        <dbReference type="ARBA" id="ARBA00022475"/>
    </source>
</evidence>
<dbReference type="EMBL" id="UGQT01000001">
    <property type="protein sequence ID" value="STZ56896.1"/>
    <property type="molecule type" value="Genomic_DNA"/>
</dbReference>
<feature type="transmembrane region" description="Helical" evidence="7">
    <location>
        <begin position="183"/>
        <end position="203"/>
    </location>
</feature>
<evidence type="ECO:0000256" key="5">
    <source>
        <dbReference type="ARBA" id="ARBA00022989"/>
    </source>
</evidence>
<comment type="subcellular location">
    <subcellularLocation>
        <location evidence="1">Cell membrane</location>
        <topology evidence="1">Multi-pass membrane protein</topology>
    </subcellularLocation>
</comment>
<dbReference type="RefSeq" id="WP_232067951.1">
    <property type="nucleotide sequence ID" value="NZ_AP022600.1"/>
</dbReference>
<keyword evidence="4 7" id="KW-0812">Transmembrane</keyword>
<feature type="domain" description="SSD" evidence="8">
    <location>
        <begin position="206"/>
        <end position="337"/>
    </location>
</feature>
<feature type="transmembrane region" description="Helical" evidence="7">
    <location>
        <begin position="287"/>
        <end position="306"/>
    </location>
</feature>
<gene>
    <name evidence="9" type="primary">mmpL8_2</name>
    <name evidence="9" type="ORF">NCTC10821_00389</name>
</gene>
<evidence type="ECO:0000256" key="2">
    <source>
        <dbReference type="ARBA" id="ARBA00010157"/>
    </source>
</evidence>
<feature type="transmembrane region" description="Helical" evidence="7">
    <location>
        <begin position="530"/>
        <end position="554"/>
    </location>
</feature>
<name>A0A378TBL3_9MYCO</name>
<evidence type="ECO:0000256" key="4">
    <source>
        <dbReference type="ARBA" id="ARBA00022692"/>
    </source>
</evidence>
<dbReference type="Pfam" id="PF03176">
    <property type="entry name" value="MMPL"/>
    <property type="match status" value="2"/>
</dbReference>
<dbReference type="SUPFAM" id="SSF82866">
    <property type="entry name" value="Multidrug efflux transporter AcrB transmembrane domain"/>
    <property type="match status" value="2"/>
</dbReference>
<dbReference type="PANTHER" id="PTHR33406">
    <property type="entry name" value="MEMBRANE PROTEIN MJ1562-RELATED"/>
    <property type="match status" value="1"/>
</dbReference>
<feature type="transmembrane region" description="Helical" evidence="7">
    <location>
        <begin position="566"/>
        <end position="585"/>
    </location>
</feature>
<evidence type="ECO:0000256" key="6">
    <source>
        <dbReference type="ARBA" id="ARBA00023136"/>
    </source>
</evidence>
<evidence type="ECO:0000259" key="8">
    <source>
        <dbReference type="PROSITE" id="PS50156"/>
    </source>
</evidence>
<keyword evidence="6 7" id="KW-0472">Membrane</keyword>
<accession>A0A378TBL3</accession>
<feature type="transmembrane region" description="Helical" evidence="7">
    <location>
        <begin position="238"/>
        <end position="259"/>
    </location>
</feature>
<feature type="transmembrane region" description="Helical" evidence="7">
    <location>
        <begin position="210"/>
        <end position="232"/>
    </location>
</feature>
<comment type="similarity">
    <text evidence="2">Belongs to the resistance-nodulation-cell division (RND) (TC 2.A.6) family. MmpL subfamily.</text>
</comment>
<feature type="transmembrane region" description="Helical" evidence="7">
    <location>
        <begin position="645"/>
        <end position="671"/>
    </location>
</feature>
<dbReference type="AlphaFoldDB" id="A0A378TBL3"/>
<dbReference type="InterPro" id="IPR000731">
    <property type="entry name" value="SSD"/>
</dbReference>
<organism evidence="9 10">
    <name type="scientific">Mycolicibacterium tokaiense</name>
    <dbReference type="NCBI Taxonomy" id="39695"/>
    <lineage>
        <taxon>Bacteria</taxon>
        <taxon>Bacillati</taxon>
        <taxon>Actinomycetota</taxon>
        <taxon>Actinomycetes</taxon>
        <taxon>Mycobacteriales</taxon>
        <taxon>Mycobacteriaceae</taxon>
        <taxon>Mycolicibacterium</taxon>
    </lineage>
</organism>
<evidence type="ECO:0000313" key="9">
    <source>
        <dbReference type="EMBL" id="STZ56896.1"/>
    </source>
</evidence>
<dbReference type="GO" id="GO:0005886">
    <property type="term" value="C:plasma membrane"/>
    <property type="evidence" value="ECO:0007669"/>
    <property type="project" value="UniProtKB-SubCell"/>
</dbReference>
<dbReference type="Gene3D" id="1.20.1640.10">
    <property type="entry name" value="Multidrug efflux transporter AcrB transmembrane domain"/>
    <property type="match status" value="2"/>
</dbReference>
<feature type="transmembrane region" description="Helical" evidence="7">
    <location>
        <begin position="597"/>
        <end position="624"/>
    </location>
</feature>
<dbReference type="Proteomes" id="UP000254978">
    <property type="component" value="Unassembled WGS sequence"/>
</dbReference>
<proteinExistence type="inferred from homology"/>
<reference evidence="9 10" key="1">
    <citation type="submission" date="2018-06" db="EMBL/GenBank/DDBJ databases">
        <authorList>
            <consortium name="Pathogen Informatics"/>
            <person name="Doyle S."/>
        </authorList>
    </citation>
    <scope>NUCLEOTIDE SEQUENCE [LARGE SCALE GENOMIC DNA]</scope>
    <source>
        <strain evidence="9 10">NCTC10821</strain>
    </source>
</reference>
<evidence type="ECO:0000256" key="1">
    <source>
        <dbReference type="ARBA" id="ARBA00004651"/>
    </source>
</evidence>
<protein>
    <submittedName>
        <fullName evidence="9">MMPL domain-containing protein</fullName>
    </submittedName>
</protein>
<feature type="transmembrane region" description="Helical" evidence="7">
    <location>
        <begin position="364"/>
        <end position="389"/>
    </location>
</feature>
<dbReference type="InterPro" id="IPR004869">
    <property type="entry name" value="MMPL_dom"/>
</dbReference>
<keyword evidence="5 7" id="KW-1133">Transmembrane helix</keyword>
<feature type="transmembrane region" description="Helical" evidence="7">
    <location>
        <begin position="312"/>
        <end position="343"/>
    </location>
</feature>
<evidence type="ECO:0000256" key="7">
    <source>
        <dbReference type="SAM" id="Phobius"/>
    </source>
</evidence>
<evidence type="ECO:0000313" key="10">
    <source>
        <dbReference type="Proteomes" id="UP000254978"/>
    </source>
</evidence>
<dbReference type="PANTHER" id="PTHR33406:SF11">
    <property type="entry name" value="MEMBRANE PROTEIN SCO6666-RELATED"/>
    <property type="match status" value="1"/>
</dbReference>
<dbReference type="PROSITE" id="PS50156">
    <property type="entry name" value="SSD"/>
    <property type="match status" value="1"/>
</dbReference>
<feature type="transmembrane region" description="Helical" evidence="7">
    <location>
        <begin position="677"/>
        <end position="700"/>
    </location>
</feature>
<sequence>MSLQTLTRWALQQPKRVLVLAALAAVAAAILGVPVASHLTAGGFLDPGAGSARANQTLTEVFGKGDVQLILVLGHPDGARADDVTAAGRRIVDVAQDNPNVLAVVSPWNTPQQAGAALYSDDGEHALVVLELRGGESQGPGYATDLVDAVNREVLTDFGAVTLQAGGSAMVFAQITGQTLRDVLIMESIAVPLSLLVLIWVFGGLLAASLPVVVAAVAIAGCLAVLRLIAVWADVSIFALNLTTALGFALAVDYTLLLVSRYRDEIADGADPDRAVRTTMSTAGRTIVFSALTVALSMATLVLFPIPFLRSFAYAGVATVVLCAVAALVLTPALIVVLGDRVVPRQGRHRRSAPESRFWHRSTAFVIRHALLLGVAGAALLVALGVPFLNAEWGNPDDRALPRSASAHQVGDVLREEFPSLSGTESIVVVDDANGLTDGDWQDYALAVSQIADVTAVSAPTGTYAQGRQVGPVTTGAEIRDGSAYLTVSGTAPLFSEAAENQLTSLRELGGPGGRSVLITGASAANSDSVAAIAGSLGPVLGLMAVVIFVLLFVLTGSVVLPLKALLLNTLSLTAAFGALVWIFQDGHLGALGTTPIGTLVATIPVLLFCIAFGLSMDYEVFLLARIREFWLRSSGSAEDQDRSVILGVAHTGKVVTAAALIMSISFAGLIAAQVSFMRMFGVGLVLAVLVDATLVRMVLLPALMHLLGRWNWWSPGPLRRLASTLPRQDG</sequence>
<keyword evidence="3" id="KW-1003">Cell membrane</keyword>
<dbReference type="InterPro" id="IPR050545">
    <property type="entry name" value="Mycobact_MmpL"/>
</dbReference>
<keyword evidence="10" id="KW-1185">Reference proteome</keyword>